<keyword evidence="6" id="KW-1185">Reference proteome</keyword>
<comment type="caution">
    <text evidence="5">The sequence shown here is derived from an EMBL/GenBank/DDBJ whole genome shotgun (WGS) entry which is preliminary data.</text>
</comment>
<protein>
    <submittedName>
        <fullName evidence="5">Zf-HC2 domain-containing protein</fullName>
    </submittedName>
</protein>
<dbReference type="InterPro" id="IPR041916">
    <property type="entry name" value="Anti_sigma_zinc_sf"/>
</dbReference>
<dbReference type="Pfam" id="PF13490">
    <property type="entry name" value="zf-HC2"/>
    <property type="match status" value="1"/>
</dbReference>
<dbReference type="RefSeq" id="WP_205383392.1">
    <property type="nucleotide sequence ID" value="NZ_JAFFZS010000009.1"/>
</dbReference>
<feature type="compositionally biased region" description="Low complexity" evidence="3">
    <location>
        <begin position="307"/>
        <end position="323"/>
    </location>
</feature>
<gene>
    <name evidence="5" type="ORF">JS756_13855</name>
</gene>
<organism evidence="5 6">
    <name type="scientific">Streptomyces actuosus</name>
    <dbReference type="NCBI Taxonomy" id="1885"/>
    <lineage>
        <taxon>Bacteria</taxon>
        <taxon>Bacillati</taxon>
        <taxon>Actinomycetota</taxon>
        <taxon>Actinomycetes</taxon>
        <taxon>Kitasatosporales</taxon>
        <taxon>Streptomycetaceae</taxon>
        <taxon>Streptomyces</taxon>
    </lineage>
</organism>
<evidence type="ECO:0000256" key="1">
    <source>
        <dbReference type="ARBA" id="ARBA00023015"/>
    </source>
</evidence>
<evidence type="ECO:0000256" key="2">
    <source>
        <dbReference type="ARBA" id="ARBA00023163"/>
    </source>
</evidence>
<accession>A0ABS2VQ22</accession>
<evidence type="ECO:0000259" key="4">
    <source>
        <dbReference type="Pfam" id="PF13490"/>
    </source>
</evidence>
<feature type="region of interest" description="Disordered" evidence="3">
    <location>
        <begin position="185"/>
        <end position="242"/>
    </location>
</feature>
<evidence type="ECO:0000313" key="5">
    <source>
        <dbReference type="EMBL" id="MBN0045176.1"/>
    </source>
</evidence>
<evidence type="ECO:0000256" key="3">
    <source>
        <dbReference type="SAM" id="MobiDB-lite"/>
    </source>
</evidence>
<name>A0ABS2VQ22_STRAS</name>
<reference evidence="5 6" key="1">
    <citation type="submission" date="2021-02" db="EMBL/GenBank/DDBJ databases">
        <title>Whole genome sequencing of Streptomyces actuosus VRA1.</title>
        <authorList>
            <person name="Sen G."/>
            <person name="Sen A."/>
        </authorList>
    </citation>
    <scope>NUCLEOTIDE SEQUENCE [LARGE SCALE GENOMIC DNA]</scope>
    <source>
        <strain evidence="5 6">VRA1</strain>
    </source>
</reference>
<keyword evidence="1" id="KW-0805">Transcription regulation</keyword>
<keyword evidence="2" id="KW-0804">Transcription</keyword>
<feature type="domain" description="Putative zinc-finger" evidence="4">
    <location>
        <begin position="15"/>
        <end position="43"/>
    </location>
</feature>
<dbReference type="Proteomes" id="UP000788262">
    <property type="component" value="Unassembled WGS sequence"/>
</dbReference>
<feature type="region of interest" description="Disordered" evidence="3">
    <location>
        <begin position="290"/>
        <end position="323"/>
    </location>
</feature>
<dbReference type="Gene3D" id="1.10.10.1320">
    <property type="entry name" value="Anti-sigma factor, zinc-finger domain"/>
    <property type="match status" value="1"/>
</dbReference>
<sequence length="323" mass="32161">MSGSRPDPAEQHLGDRLSALVDGELGHDARERVLAHVATCPKCKAEVDAQRRLKNVFAEMAPPPPSESFLARLQGLPAGGGPDDGDTPLGGGGLAGSAFGRRPPGAVVPGPFGTRGDGRSPFDFDLASAGPPGSVLPPVSGDRGFRVHPVGRGEGDRPSSRGLRFAFAAAGAVSLAALALGGVTSGAPADADARGTGSSVLPARPQGTGSATAPESQRRRVGPLLNQTGQGRGLGQAPAASTAVSAPLLPGIPPPVGRQDVVPTLTTPVMVGAAAMSPLIRPLEVNAPIPLADRTGAPDVATPRLLAAPQPSSTASSSAASPR</sequence>
<proteinExistence type="predicted"/>
<evidence type="ECO:0000313" key="6">
    <source>
        <dbReference type="Proteomes" id="UP000788262"/>
    </source>
</evidence>
<dbReference type="InterPro" id="IPR027383">
    <property type="entry name" value="Znf_put"/>
</dbReference>
<dbReference type="EMBL" id="JAFFZS010000009">
    <property type="protein sequence ID" value="MBN0045176.1"/>
    <property type="molecule type" value="Genomic_DNA"/>
</dbReference>